<dbReference type="Gene3D" id="1.10.600.10">
    <property type="entry name" value="Farnesyl Diphosphate Synthase"/>
    <property type="match status" value="1"/>
</dbReference>
<name>A0A0U1M9Z6_TALIS</name>
<keyword evidence="2" id="KW-1185">Reference proteome</keyword>
<reference evidence="1 2" key="1">
    <citation type="submission" date="2015-04" db="EMBL/GenBank/DDBJ databases">
        <authorList>
            <person name="Syromyatnikov M.Y."/>
            <person name="Popov V.N."/>
        </authorList>
    </citation>
    <scope>NUCLEOTIDE SEQUENCE [LARGE SCALE GENOMIC DNA]</scope>
    <source>
        <strain evidence="1">WF-38-12</strain>
    </source>
</reference>
<proteinExistence type="predicted"/>
<accession>A0A0U1M9Z6</accession>
<dbReference type="InterPro" id="IPR008949">
    <property type="entry name" value="Isoprenoid_synthase_dom_sf"/>
</dbReference>
<evidence type="ECO:0008006" key="3">
    <source>
        <dbReference type="Google" id="ProtNLM"/>
    </source>
</evidence>
<dbReference type="STRING" id="28573.A0A0U1M9Z6"/>
<dbReference type="Pfam" id="PF19086">
    <property type="entry name" value="Terpene_syn_C_2"/>
    <property type="match status" value="1"/>
</dbReference>
<dbReference type="AlphaFoldDB" id="A0A0U1M9Z6"/>
<evidence type="ECO:0000313" key="1">
    <source>
        <dbReference type="EMBL" id="CRG92437.1"/>
    </source>
</evidence>
<dbReference type="EMBL" id="CVMT01000012">
    <property type="protein sequence ID" value="CRG92437.1"/>
    <property type="molecule type" value="Genomic_DNA"/>
</dbReference>
<dbReference type="SUPFAM" id="SSF48576">
    <property type="entry name" value="Terpenoid synthases"/>
    <property type="match status" value="1"/>
</dbReference>
<gene>
    <name evidence="1" type="ORF">PISL3812_09496</name>
</gene>
<protein>
    <recommendedName>
        <fullName evidence="3">Terpene synthase</fullName>
    </recommendedName>
</protein>
<dbReference type="OrthoDB" id="2861623at2759"/>
<sequence length="266" mass="30286">MSSLQVHPSTNALASLSQPVSATGTPQVTRKQVLAALRTQRIPVPDLAPYFSHWPSRASPDLDDLRKDVDAWLNTFPLPSKALDAFRASDFAFFGATWWPYASDFARLRIVTYVAIWLFVWDEIDHSTGSMWEDWAGAQKFRLDTIQYVGYCLGLAADDQKDPEPESSIIRGFEVISTAIRDSCSLTQRRMVFDEMKEFMKQSEQEQHLRLNNDGLPSVAKFWNYRLGASAVFVCLAINEYAYGDMELPAEIFHDADMKEIWQLTN</sequence>
<evidence type="ECO:0000313" key="2">
    <source>
        <dbReference type="Proteomes" id="UP000054383"/>
    </source>
</evidence>
<organism evidence="1 2">
    <name type="scientific">Talaromyces islandicus</name>
    <name type="common">Penicillium islandicum</name>
    <dbReference type="NCBI Taxonomy" id="28573"/>
    <lineage>
        <taxon>Eukaryota</taxon>
        <taxon>Fungi</taxon>
        <taxon>Dikarya</taxon>
        <taxon>Ascomycota</taxon>
        <taxon>Pezizomycotina</taxon>
        <taxon>Eurotiomycetes</taxon>
        <taxon>Eurotiomycetidae</taxon>
        <taxon>Eurotiales</taxon>
        <taxon>Trichocomaceae</taxon>
        <taxon>Talaromyces</taxon>
        <taxon>Talaromyces sect. Islandici</taxon>
    </lineage>
</organism>
<dbReference type="Proteomes" id="UP000054383">
    <property type="component" value="Unassembled WGS sequence"/>
</dbReference>
<dbReference type="OMA" id="HIHKAND"/>